<proteinExistence type="predicted"/>
<protein>
    <submittedName>
        <fullName evidence="1">Uncharacterized protein</fullName>
    </submittedName>
</protein>
<comment type="caution">
    <text evidence="1">The sequence shown here is derived from an EMBL/GenBank/DDBJ whole genome shotgun (WGS) entry which is preliminary data.</text>
</comment>
<evidence type="ECO:0000313" key="1">
    <source>
        <dbReference type="EMBL" id="KAJ8440177.1"/>
    </source>
</evidence>
<keyword evidence="2" id="KW-1185">Reference proteome</keyword>
<reference evidence="1" key="1">
    <citation type="submission" date="2022-04" db="EMBL/GenBank/DDBJ databases">
        <title>Carnegiea gigantea Genome sequencing and assembly v2.</title>
        <authorList>
            <person name="Copetti D."/>
            <person name="Sanderson M.J."/>
            <person name="Burquez A."/>
            <person name="Wojciechowski M.F."/>
        </authorList>
    </citation>
    <scope>NUCLEOTIDE SEQUENCE</scope>
    <source>
        <strain evidence="1">SGP5-SGP5p</strain>
        <tissue evidence="1">Aerial part</tissue>
    </source>
</reference>
<sequence>MNIAPFATTTTPQIHPHKLILQFPNPRPLPRRQLRSSNGTQIGTHHIKTNRSITCPVIRRCSRVVEIDVADRIAVMRRCCANNRIRVRVLIVIIQFHSSTVIHRRITPDFPGNLKCSLIMRTLEHKLLTRTHFAKNIPVLLLQPPQFLHQLILIEIQLKLRLNLIIERRRIMVMSRRPTGRSIIKKPLEKLDLILIGPQPLKEPSRIIDRLLLRRNNRRHVLPFRIRKGDGDGGARGGDAGRNCDCHRRRRIRVAVVSLRRGLRIAGDGIVIVGNSAVQGLTVVVVIVEVVVVVDGGVLLGGHSTIREGERRERMRKIGGYITSHSLRPGKKDPLERERENNGSLGFHSPFSPQRSWVCAVLIQLFVMYTRKKKKKPPDLPRLLSSFSIYPSSCRTLPFACFAASKPLIGSFSLGLCDSLQLPTQSCRCLVPFTVQVREFDASHTLYFLVDKIVRVRVSRVLALLNHCYKIVDDSSSELTFGVRAYGAT</sequence>
<dbReference type="EMBL" id="JAKOGI010000197">
    <property type="protein sequence ID" value="KAJ8440177.1"/>
    <property type="molecule type" value="Genomic_DNA"/>
</dbReference>
<name>A0A9Q1KC65_9CARY</name>
<evidence type="ECO:0000313" key="2">
    <source>
        <dbReference type="Proteomes" id="UP001153076"/>
    </source>
</evidence>
<dbReference type="Proteomes" id="UP001153076">
    <property type="component" value="Unassembled WGS sequence"/>
</dbReference>
<dbReference type="AlphaFoldDB" id="A0A9Q1KC65"/>
<accession>A0A9Q1KC65</accession>
<organism evidence="1 2">
    <name type="scientific">Carnegiea gigantea</name>
    <dbReference type="NCBI Taxonomy" id="171969"/>
    <lineage>
        <taxon>Eukaryota</taxon>
        <taxon>Viridiplantae</taxon>
        <taxon>Streptophyta</taxon>
        <taxon>Embryophyta</taxon>
        <taxon>Tracheophyta</taxon>
        <taxon>Spermatophyta</taxon>
        <taxon>Magnoliopsida</taxon>
        <taxon>eudicotyledons</taxon>
        <taxon>Gunneridae</taxon>
        <taxon>Pentapetalae</taxon>
        <taxon>Caryophyllales</taxon>
        <taxon>Cactineae</taxon>
        <taxon>Cactaceae</taxon>
        <taxon>Cactoideae</taxon>
        <taxon>Echinocereeae</taxon>
        <taxon>Carnegiea</taxon>
    </lineage>
</organism>
<gene>
    <name evidence="1" type="ORF">Cgig2_003502</name>
</gene>